<name>A0A8C5JQU9_JUNHY</name>
<organism evidence="2 3">
    <name type="scientific">Junco hyemalis</name>
    <name type="common">Dark-eyed junco</name>
    <dbReference type="NCBI Taxonomy" id="40217"/>
    <lineage>
        <taxon>Eukaryota</taxon>
        <taxon>Metazoa</taxon>
        <taxon>Chordata</taxon>
        <taxon>Craniata</taxon>
        <taxon>Vertebrata</taxon>
        <taxon>Euteleostomi</taxon>
        <taxon>Archelosauria</taxon>
        <taxon>Archosauria</taxon>
        <taxon>Dinosauria</taxon>
        <taxon>Saurischia</taxon>
        <taxon>Theropoda</taxon>
        <taxon>Coelurosauria</taxon>
        <taxon>Aves</taxon>
        <taxon>Neognathae</taxon>
        <taxon>Neoaves</taxon>
        <taxon>Telluraves</taxon>
        <taxon>Australaves</taxon>
        <taxon>Passeriformes</taxon>
        <taxon>Passerellidae</taxon>
        <taxon>Junco</taxon>
    </lineage>
</organism>
<evidence type="ECO:0000256" key="1">
    <source>
        <dbReference type="SAM" id="MobiDB-lite"/>
    </source>
</evidence>
<keyword evidence="3" id="KW-1185">Reference proteome</keyword>
<dbReference type="AlphaFoldDB" id="A0A8C5JQU9"/>
<feature type="region of interest" description="Disordered" evidence="1">
    <location>
        <begin position="67"/>
        <end position="86"/>
    </location>
</feature>
<reference evidence="2" key="1">
    <citation type="submission" date="2025-08" db="UniProtKB">
        <authorList>
            <consortium name="Ensembl"/>
        </authorList>
    </citation>
    <scope>IDENTIFICATION</scope>
</reference>
<evidence type="ECO:0000313" key="3">
    <source>
        <dbReference type="Proteomes" id="UP000694408"/>
    </source>
</evidence>
<reference evidence="2" key="2">
    <citation type="submission" date="2025-09" db="UniProtKB">
        <authorList>
            <consortium name="Ensembl"/>
        </authorList>
    </citation>
    <scope>IDENTIFICATION</scope>
</reference>
<proteinExistence type="predicted"/>
<accession>A0A8C5JQU9</accession>
<protein>
    <submittedName>
        <fullName evidence="2">Uncharacterized protein</fullName>
    </submittedName>
</protein>
<dbReference type="Ensembl" id="ENSJHYT00000027893.1">
    <property type="protein sequence ID" value="ENSJHYP00000023127.1"/>
    <property type="gene ID" value="ENSJHYG00000017429.1"/>
</dbReference>
<evidence type="ECO:0000313" key="2">
    <source>
        <dbReference type="Ensembl" id="ENSJHYP00000023127.1"/>
    </source>
</evidence>
<dbReference type="Proteomes" id="UP000694408">
    <property type="component" value="Unplaced"/>
</dbReference>
<sequence>MGGGGSTRRVTFEADENENITVVKGVRVSAGPALGSPQRCGPGLAAAPLPMSLPRVAVPMAAPAGVPLPAGISPLRGDKERVGRSGGSVWRQELRLSLPDLHTELLPLPCTPRIHLRCV</sequence>